<sequence length="130" mass="14630">MNYSKLLFPLVIYLLAAPPAAADWPVGLWQSPPDTAGLVVHVRTKPCGRSICGQIERTKNRFGYDTPSSFVGRRMLMDMQIQPDGSYQGQMWEPHGNRLVASRMQVQGNIMQFQNCDSGGCVNVDWTRLR</sequence>
<protein>
    <submittedName>
        <fullName evidence="2">Uncharacterized protein DUF2147</fullName>
    </submittedName>
</protein>
<dbReference type="EMBL" id="QBKU01000007">
    <property type="protein sequence ID" value="PTX73423.1"/>
    <property type="molecule type" value="Genomic_DNA"/>
</dbReference>
<evidence type="ECO:0000256" key="1">
    <source>
        <dbReference type="SAM" id="SignalP"/>
    </source>
</evidence>
<organism evidence="2 3">
    <name type="scientific">Sulfitobacter mediterraneus</name>
    <dbReference type="NCBI Taxonomy" id="83219"/>
    <lineage>
        <taxon>Bacteria</taxon>
        <taxon>Pseudomonadati</taxon>
        <taxon>Pseudomonadota</taxon>
        <taxon>Alphaproteobacteria</taxon>
        <taxon>Rhodobacterales</taxon>
        <taxon>Roseobacteraceae</taxon>
        <taxon>Sulfitobacter</taxon>
    </lineage>
</organism>
<dbReference type="RefSeq" id="WP_025046279.1">
    <property type="nucleotide sequence ID" value="NZ_QBKU01000007.1"/>
</dbReference>
<keyword evidence="1" id="KW-0732">Signal</keyword>
<dbReference type="OrthoDB" id="9811671at2"/>
<reference evidence="2 3" key="1">
    <citation type="submission" date="2018-04" db="EMBL/GenBank/DDBJ databases">
        <title>Genomic Encyclopedia of Archaeal and Bacterial Type Strains, Phase II (KMG-II): from individual species to whole genera.</title>
        <authorList>
            <person name="Goeker M."/>
        </authorList>
    </citation>
    <scope>NUCLEOTIDE SEQUENCE [LARGE SCALE GENOMIC DNA]</scope>
    <source>
        <strain evidence="2 3">DSM 12244</strain>
    </source>
</reference>
<gene>
    <name evidence="2" type="ORF">C8N31_107124</name>
</gene>
<evidence type="ECO:0000313" key="3">
    <source>
        <dbReference type="Proteomes" id="UP000244092"/>
    </source>
</evidence>
<feature type="chain" id="PRO_5015757005" evidence="1">
    <location>
        <begin position="23"/>
        <end position="130"/>
    </location>
</feature>
<dbReference type="AlphaFoldDB" id="A0A2T6CD46"/>
<name>A0A2T6CD46_9RHOB</name>
<evidence type="ECO:0000313" key="2">
    <source>
        <dbReference type="EMBL" id="PTX73423.1"/>
    </source>
</evidence>
<comment type="caution">
    <text evidence="2">The sequence shown here is derived from an EMBL/GenBank/DDBJ whole genome shotgun (WGS) entry which is preliminary data.</text>
</comment>
<proteinExistence type="predicted"/>
<accession>A0A2T6CD46</accession>
<feature type="signal peptide" evidence="1">
    <location>
        <begin position="1"/>
        <end position="22"/>
    </location>
</feature>
<dbReference type="Proteomes" id="UP000244092">
    <property type="component" value="Unassembled WGS sequence"/>
</dbReference>